<keyword evidence="4 5" id="KW-0472">Membrane</keyword>
<dbReference type="PIRSF" id="PIRSF006060">
    <property type="entry name" value="AA_transporter"/>
    <property type="match status" value="1"/>
</dbReference>
<evidence type="ECO:0000256" key="4">
    <source>
        <dbReference type="ARBA" id="ARBA00023136"/>
    </source>
</evidence>
<gene>
    <name evidence="6" type="ORF">KP79_PYT08007</name>
</gene>
<feature type="transmembrane region" description="Helical" evidence="5">
    <location>
        <begin position="201"/>
        <end position="225"/>
    </location>
</feature>
<dbReference type="OrthoDB" id="10062876at2759"/>
<evidence type="ECO:0000256" key="1">
    <source>
        <dbReference type="ARBA" id="ARBA00004141"/>
    </source>
</evidence>
<organism evidence="6 7">
    <name type="scientific">Mizuhopecten yessoensis</name>
    <name type="common">Japanese scallop</name>
    <name type="synonym">Patinopecten yessoensis</name>
    <dbReference type="NCBI Taxonomy" id="6573"/>
    <lineage>
        <taxon>Eukaryota</taxon>
        <taxon>Metazoa</taxon>
        <taxon>Spiralia</taxon>
        <taxon>Lophotrochozoa</taxon>
        <taxon>Mollusca</taxon>
        <taxon>Bivalvia</taxon>
        <taxon>Autobranchia</taxon>
        <taxon>Pteriomorphia</taxon>
        <taxon>Pectinida</taxon>
        <taxon>Pectinoidea</taxon>
        <taxon>Pectinidae</taxon>
        <taxon>Mizuhopecten</taxon>
    </lineage>
</organism>
<dbReference type="InterPro" id="IPR050598">
    <property type="entry name" value="AminoAcid_Transporter"/>
</dbReference>
<feature type="transmembrane region" description="Helical" evidence="5">
    <location>
        <begin position="158"/>
        <end position="181"/>
    </location>
</feature>
<name>A0A210Q7Q1_MIZYE</name>
<accession>A0A210Q7Q1</accession>
<evidence type="ECO:0000256" key="5">
    <source>
        <dbReference type="SAM" id="Phobius"/>
    </source>
</evidence>
<dbReference type="PANTHER" id="PTHR11785">
    <property type="entry name" value="AMINO ACID TRANSPORTER"/>
    <property type="match status" value="1"/>
</dbReference>
<dbReference type="AlphaFoldDB" id="A0A210Q7Q1"/>
<keyword evidence="3 5" id="KW-1133">Transmembrane helix</keyword>
<feature type="transmembrane region" description="Helical" evidence="5">
    <location>
        <begin position="334"/>
        <end position="354"/>
    </location>
</feature>
<dbReference type="Proteomes" id="UP000242188">
    <property type="component" value="Unassembled WGS sequence"/>
</dbReference>
<comment type="subcellular location">
    <subcellularLocation>
        <location evidence="1">Membrane</location>
        <topology evidence="1">Multi-pass membrane protein</topology>
    </subcellularLocation>
</comment>
<feature type="transmembrane region" description="Helical" evidence="5">
    <location>
        <begin position="286"/>
        <end position="306"/>
    </location>
</feature>
<dbReference type="GO" id="GO:0015179">
    <property type="term" value="F:L-amino acid transmembrane transporter activity"/>
    <property type="evidence" value="ECO:0007669"/>
    <property type="project" value="TreeGrafter"/>
</dbReference>
<evidence type="ECO:0000313" key="6">
    <source>
        <dbReference type="EMBL" id="OWF44754.1"/>
    </source>
</evidence>
<feature type="transmembrane region" description="Helical" evidence="5">
    <location>
        <begin position="360"/>
        <end position="379"/>
    </location>
</feature>
<keyword evidence="7" id="KW-1185">Reference proteome</keyword>
<feature type="transmembrane region" description="Helical" evidence="5">
    <location>
        <begin position="237"/>
        <end position="260"/>
    </location>
</feature>
<feature type="transmembrane region" description="Helical" evidence="5">
    <location>
        <begin position="127"/>
        <end position="146"/>
    </location>
</feature>
<protein>
    <submittedName>
        <fullName evidence="6">Cystine/glutamate transporter</fullName>
    </submittedName>
</protein>
<dbReference type="EMBL" id="NEDP02004686">
    <property type="protein sequence ID" value="OWF44754.1"/>
    <property type="molecule type" value="Genomic_DNA"/>
</dbReference>
<evidence type="ECO:0000256" key="2">
    <source>
        <dbReference type="ARBA" id="ARBA00022692"/>
    </source>
</evidence>
<feature type="transmembrane region" description="Helical" evidence="5">
    <location>
        <begin position="43"/>
        <end position="64"/>
    </location>
</feature>
<dbReference type="Gene3D" id="1.20.1740.10">
    <property type="entry name" value="Amino acid/polyamine transporter I"/>
    <property type="match status" value="1"/>
</dbReference>
<evidence type="ECO:0000313" key="7">
    <source>
        <dbReference type="Proteomes" id="UP000242188"/>
    </source>
</evidence>
<feature type="transmembrane region" description="Helical" evidence="5">
    <location>
        <begin position="391"/>
        <end position="411"/>
    </location>
</feature>
<keyword evidence="2 5" id="KW-0812">Transmembrane</keyword>
<dbReference type="Pfam" id="PF13520">
    <property type="entry name" value="AA_permease_2"/>
    <property type="match status" value="1"/>
</dbReference>
<reference evidence="6 7" key="1">
    <citation type="journal article" date="2017" name="Nat. Ecol. Evol.">
        <title>Scallop genome provides insights into evolution of bilaterian karyotype and development.</title>
        <authorList>
            <person name="Wang S."/>
            <person name="Zhang J."/>
            <person name="Jiao W."/>
            <person name="Li J."/>
            <person name="Xun X."/>
            <person name="Sun Y."/>
            <person name="Guo X."/>
            <person name="Huan P."/>
            <person name="Dong B."/>
            <person name="Zhang L."/>
            <person name="Hu X."/>
            <person name="Sun X."/>
            <person name="Wang J."/>
            <person name="Zhao C."/>
            <person name="Wang Y."/>
            <person name="Wang D."/>
            <person name="Huang X."/>
            <person name="Wang R."/>
            <person name="Lv J."/>
            <person name="Li Y."/>
            <person name="Zhang Z."/>
            <person name="Liu B."/>
            <person name="Lu W."/>
            <person name="Hui Y."/>
            <person name="Liang J."/>
            <person name="Zhou Z."/>
            <person name="Hou R."/>
            <person name="Li X."/>
            <person name="Liu Y."/>
            <person name="Li H."/>
            <person name="Ning X."/>
            <person name="Lin Y."/>
            <person name="Zhao L."/>
            <person name="Xing Q."/>
            <person name="Dou J."/>
            <person name="Li Y."/>
            <person name="Mao J."/>
            <person name="Guo H."/>
            <person name="Dou H."/>
            <person name="Li T."/>
            <person name="Mu C."/>
            <person name="Jiang W."/>
            <person name="Fu Q."/>
            <person name="Fu X."/>
            <person name="Miao Y."/>
            <person name="Liu J."/>
            <person name="Yu Q."/>
            <person name="Li R."/>
            <person name="Liao H."/>
            <person name="Li X."/>
            <person name="Kong Y."/>
            <person name="Jiang Z."/>
            <person name="Chourrout D."/>
            <person name="Li R."/>
            <person name="Bao Z."/>
        </authorList>
    </citation>
    <scope>NUCLEOTIDE SEQUENCE [LARGE SCALE GENOMIC DNA]</scope>
    <source>
        <strain evidence="6 7">PY_sf001</strain>
    </source>
</reference>
<comment type="caution">
    <text evidence="6">The sequence shown here is derived from an EMBL/GenBank/DDBJ whole genome shotgun (WGS) entry which is preliminary data.</text>
</comment>
<feature type="transmembrane region" description="Helical" evidence="5">
    <location>
        <begin position="12"/>
        <end position="31"/>
    </location>
</feature>
<proteinExistence type="predicted"/>
<evidence type="ECO:0000256" key="3">
    <source>
        <dbReference type="ARBA" id="ARBA00022989"/>
    </source>
</evidence>
<sequence>MALQLKKQLGLIDGISYVAGSIIGAGIFISPSPVLAGSGGSTGLALLVWTVCGVIAMAEALCFMEIVQRVRKSGGVYIFILEAFGESLSFVCLWMHFLVLRPMSIALGALASATYLLRPMFPECSQMVPVSAVKIIGTLLIVLYVVMNCYSIKRAASLQTIILACKLIAIGLIVIFGLINIAKGNEEEHLKEPFKVDEVNMSGIIFALYVGIFAYGGGDSALFAFEEYVSPRRNIPLAIVIGHTIPIVAYLLVNVAYYSVLTTEEITSGLAVAVAFAEKSMGILKWAIVACIVLSTSGGINSNYFATSRMIYVASREDNFPKFLSMVNVKRRSLVPAMMTICCLAVVMLSMMSLLSTLKIYIILVQASRFIAVCGLFKLRRTHTPSNVIKLPLVIPIFYLFMMASMMVVTIVYTPEVIPKVIIFASTGVLAILLTWIGKHRNSSLRMIYHRIHDPIVKLCRAVLLCEFTDK</sequence>
<feature type="transmembrane region" description="Helical" evidence="5">
    <location>
        <begin position="76"/>
        <end position="97"/>
    </location>
</feature>
<feature type="transmembrane region" description="Helical" evidence="5">
    <location>
        <begin position="417"/>
        <end position="437"/>
    </location>
</feature>
<dbReference type="PANTHER" id="PTHR11785:SF516">
    <property type="entry name" value="AMINO ACID PERMEASE_ SLC12A DOMAIN-CONTAINING PROTEIN"/>
    <property type="match status" value="1"/>
</dbReference>
<dbReference type="GO" id="GO:0016020">
    <property type="term" value="C:membrane"/>
    <property type="evidence" value="ECO:0007669"/>
    <property type="project" value="UniProtKB-SubCell"/>
</dbReference>
<dbReference type="InterPro" id="IPR002293">
    <property type="entry name" value="AA/rel_permease1"/>
</dbReference>